<dbReference type="Proteomes" id="UP000642070">
    <property type="component" value="Unassembled WGS sequence"/>
</dbReference>
<name>A0A917WXL0_9ACTN</name>
<reference evidence="1" key="2">
    <citation type="submission" date="2020-09" db="EMBL/GenBank/DDBJ databases">
        <authorList>
            <person name="Sun Q."/>
            <person name="Ohkuma M."/>
        </authorList>
    </citation>
    <scope>NUCLEOTIDE SEQUENCE</scope>
    <source>
        <strain evidence="1">JCM 19831</strain>
    </source>
</reference>
<proteinExistence type="predicted"/>
<dbReference type="Gene3D" id="2.130.10.10">
    <property type="entry name" value="YVTN repeat-like/Quinoprotein amine dehydrogenase"/>
    <property type="match status" value="1"/>
</dbReference>
<dbReference type="InterPro" id="IPR015943">
    <property type="entry name" value="WD40/YVTN_repeat-like_dom_sf"/>
</dbReference>
<dbReference type="AlphaFoldDB" id="A0A917WXL0"/>
<organism evidence="1 2">
    <name type="scientific">Dactylosporangium sucinum</name>
    <dbReference type="NCBI Taxonomy" id="1424081"/>
    <lineage>
        <taxon>Bacteria</taxon>
        <taxon>Bacillati</taxon>
        <taxon>Actinomycetota</taxon>
        <taxon>Actinomycetes</taxon>
        <taxon>Micromonosporales</taxon>
        <taxon>Micromonosporaceae</taxon>
        <taxon>Dactylosporangium</taxon>
    </lineage>
</organism>
<gene>
    <name evidence="1" type="ORF">GCM10007977_050080</name>
</gene>
<reference evidence="1" key="1">
    <citation type="journal article" date="2014" name="Int. J. Syst. Evol. Microbiol.">
        <title>Complete genome sequence of Corynebacterium casei LMG S-19264T (=DSM 44701T), isolated from a smear-ripened cheese.</title>
        <authorList>
            <consortium name="US DOE Joint Genome Institute (JGI-PGF)"/>
            <person name="Walter F."/>
            <person name="Albersmeier A."/>
            <person name="Kalinowski J."/>
            <person name="Ruckert C."/>
        </authorList>
    </citation>
    <scope>NUCLEOTIDE SEQUENCE</scope>
    <source>
        <strain evidence="1">JCM 19831</strain>
    </source>
</reference>
<dbReference type="EMBL" id="BMPI01000025">
    <property type="protein sequence ID" value="GGM42512.1"/>
    <property type="molecule type" value="Genomic_DNA"/>
</dbReference>
<sequence>MPLPLLAEHDAPVTALAVGVRRDRELVVTGDESGAVRWWDAATGELAGRAIDDLQGPVRGVAIGAAADASLVAARTGRAWTAVGTTVIATA</sequence>
<keyword evidence="2" id="KW-1185">Reference proteome</keyword>
<dbReference type="RefSeq" id="WP_190252364.1">
    <property type="nucleotide sequence ID" value="NZ_BMPI01000025.1"/>
</dbReference>
<evidence type="ECO:0008006" key="3">
    <source>
        <dbReference type="Google" id="ProtNLM"/>
    </source>
</evidence>
<protein>
    <recommendedName>
        <fullName evidence="3">WD40 repeat domain-containing protein</fullName>
    </recommendedName>
</protein>
<evidence type="ECO:0000313" key="2">
    <source>
        <dbReference type="Proteomes" id="UP000642070"/>
    </source>
</evidence>
<dbReference type="InterPro" id="IPR011047">
    <property type="entry name" value="Quinoprotein_ADH-like_sf"/>
</dbReference>
<dbReference type="SUPFAM" id="SSF50998">
    <property type="entry name" value="Quinoprotein alcohol dehydrogenase-like"/>
    <property type="match status" value="1"/>
</dbReference>
<comment type="caution">
    <text evidence="1">The sequence shown here is derived from an EMBL/GenBank/DDBJ whole genome shotgun (WGS) entry which is preliminary data.</text>
</comment>
<evidence type="ECO:0000313" key="1">
    <source>
        <dbReference type="EMBL" id="GGM42512.1"/>
    </source>
</evidence>
<accession>A0A917WXL0</accession>